<evidence type="ECO:0000313" key="2">
    <source>
        <dbReference type="EMBL" id="EJN57144.1"/>
    </source>
</evidence>
<proteinExistence type="predicted"/>
<dbReference type="Proteomes" id="UP000007813">
    <property type="component" value="Unassembled WGS sequence"/>
</dbReference>
<sequence length="104" mass="11125">MGGAVGSDGDETSDDGSGVGDHSDHTAVAASTTTTRTRRATTHERPTSERFIAVSRYRSTVRRCIEIRRDSSKTTTETVGAVSGDRGSSGHHCSDSLYVRLIRP</sequence>
<feature type="region of interest" description="Disordered" evidence="1">
    <location>
        <begin position="1"/>
        <end position="51"/>
    </location>
</feature>
<reference evidence="2 3" key="1">
    <citation type="journal article" date="2012" name="J. Bacteriol.">
        <title>Draft Genome Sequence of the Extremely Halophilic Archaeon Halogranum salarium B-1T.</title>
        <authorList>
            <person name="Kim K.K."/>
            <person name="Lee K.C."/>
            <person name="Lee J.S."/>
        </authorList>
    </citation>
    <scope>NUCLEOTIDE SEQUENCE [LARGE SCALE GENOMIC DNA]</scope>
    <source>
        <strain evidence="2 3">B-1</strain>
    </source>
</reference>
<accession>J3JD35</accession>
<protein>
    <submittedName>
        <fullName evidence="2">Uncharacterized protein</fullName>
    </submittedName>
</protein>
<evidence type="ECO:0000256" key="1">
    <source>
        <dbReference type="SAM" id="MobiDB-lite"/>
    </source>
</evidence>
<comment type="caution">
    <text evidence="2">The sequence shown here is derived from an EMBL/GenBank/DDBJ whole genome shotgun (WGS) entry which is preliminary data.</text>
</comment>
<feature type="region of interest" description="Disordered" evidence="1">
    <location>
        <begin position="70"/>
        <end position="104"/>
    </location>
</feature>
<dbReference type="AlphaFoldDB" id="J3JD35"/>
<feature type="compositionally biased region" description="Low complexity" evidence="1">
    <location>
        <begin position="26"/>
        <end position="35"/>
    </location>
</feature>
<organism evidence="2 3">
    <name type="scientific">Halogranum salarium B-1</name>
    <dbReference type="NCBI Taxonomy" id="1210908"/>
    <lineage>
        <taxon>Archaea</taxon>
        <taxon>Methanobacteriati</taxon>
        <taxon>Methanobacteriota</taxon>
        <taxon>Stenosarchaea group</taxon>
        <taxon>Halobacteria</taxon>
        <taxon>Halobacteriales</taxon>
        <taxon>Haloferacaceae</taxon>
    </lineage>
</organism>
<evidence type="ECO:0000313" key="3">
    <source>
        <dbReference type="Proteomes" id="UP000007813"/>
    </source>
</evidence>
<dbReference type="EMBL" id="ALJD01000016">
    <property type="protein sequence ID" value="EJN57144.1"/>
    <property type="molecule type" value="Genomic_DNA"/>
</dbReference>
<gene>
    <name evidence="2" type="ORF">HSB1_45300</name>
</gene>
<name>J3JD35_9EURY</name>